<evidence type="ECO:0000313" key="2">
    <source>
        <dbReference type="Proteomes" id="UP000321513"/>
    </source>
</evidence>
<gene>
    <name evidence="1" type="ORF">SAE01_36210</name>
</gene>
<protein>
    <submittedName>
        <fullName evidence="1">Uncharacterized protein</fullName>
    </submittedName>
</protein>
<comment type="caution">
    <text evidence="1">The sequence shown here is derived from an EMBL/GenBank/DDBJ whole genome shotgun (WGS) entry which is preliminary data.</text>
</comment>
<reference evidence="1 2" key="1">
    <citation type="submission" date="2019-07" db="EMBL/GenBank/DDBJ databases">
        <title>Whole genome shotgun sequence of Segetibacter aerophilus NBRC 106135.</title>
        <authorList>
            <person name="Hosoyama A."/>
            <person name="Uohara A."/>
            <person name="Ohji S."/>
            <person name="Ichikawa N."/>
        </authorList>
    </citation>
    <scope>NUCLEOTIDE SEQUENCE [LARGE SCALE GENOMIC DNA]</scope>
    <source>
        <strain evidence="1 2">NBRC 106135</strain>
    </source>
</reference>
<sequence>MKRKTSGTDTSKPISFRQLRRKLEQQENYELNGIIFSLQRSKGGKDAIRFKAVGTSDLGVFACDQWLIKGVLRKENIKGKEHNVHHYTAEDLFEMSEGRQVFHSGLAFTENYIIDDESEKVTLESPMSLLEILSYGIDDFDDALVDDEFIRKSQLDEIKKVNYCNKHGLKFSFQAVPLASIRVAASDLNMGSVISIGMYLKLVKRGIDTMGEGIFIDLLSKGEAIYINDVFFIPAISDLHNDEENILDKELVIQVGDEHGLIVEKKLGIDIVSTTDLLKAALNMKNFAETPILN</sequence>
<dbReference type="AlphaFoldDB" id="A0A512BGW8"/>
<keyword evidence="2" id="KW-1185">Reference proteome</keyword>
<proteinExistence type="predicted"/>
<dbReference type="EMBL" id="BJYT01000016">
    <property type="protein sequence ID" value="GEO11125.1"/>
    <property type="molecule type" value="Genomic_DNA"/>
</dbReference>
<name>A0A512BGW8_9BACT</name>
<accession>A0A512BGW8</accession>
<dbReference type="RefSeq" id="WP_147205236.1">
    <property type="nucleotide sequence ID" value="NZ_BJYT01000016.1"/>
</dbReference>
<evidence type="ECO:0000313" key="1">
    <source>
        <dbReference type="EMBL" id="GEO11125.1"/>
    </source>
</evidence>
<dbReference type="Proteomes" id="UP000321513">
    <property type="component" value="Unassembled WGS sequence"/>
</dbReference>
<organism evidence="1 2">
    <name type="scientific">Segetibacter aerophilus</name>
    <dbReference type="NCBI Taxonomy" id="670293"/>
    <lineage>
        <taxon>Bacteria</taxon>
        <taxon>Pseudomonadati</taxon>
        <taxon>Bacteroidota</taxon>
        <taxon>Chitinophagia</taxon>
        <taxon>Chitinophagales</taxon>
        <taxon>Chitinophagaceae</taxon>
        <taxon>Segetibacter</taxon>
    </lineage>
</organism>